<comment type="function">
    <text evidence="10">Probably part of an ABC transporter complex. Responsible for energy coupling to the transport system.</text>
</comment>
<dbReference type="InterPro" id="IPR015856">
    <property type="entry name" value="ABC_transpr_CbiO/EcfA_su"/>
</dbReference>
<evidence type="ECO:0000256" key="4">
    <source>
        <dbReference type="ARBA" id="ARBA00022475"/>
    </source>
</evidence>
<dbReference type="PROSITE" id="PS00211">
    <property type="entry name" value="ABC_TRANSPORTER_1"/>
    <property type="match status" value="1"/>
</dbReference>
<comment type="similarity">
    <text evidence="2">Belongs to the ABC transporter superfamily.</text>
</comment>
<keyword evidence="5" id="KW-0677">Repeat</keyword>
<evidence type="ECO:0000313" key="14">
    <source>
        <dbReference type="Proteomes" id="UP000503330"/>
    </source>
</evidence>
<dbReference type="PROSITE" id="PS50893">
    <property type="entry name" value="ABC_TRANSPORTER_2"/>
    <property type="match status" value="2"/>
</dbReference>
<sequence length="499" mass="55885">MEKAKEKISFDRFSFTYNESERFGVYDINLTVHEGEFIVLTGPSGCGKTTLTRCINGLIPDFFEGKLSGKCQVCGMDISEHETGDYSAFVGSVFQDPRSQFFTLHVKTELPFPSENLGISTQEIQNRVNRTVKGLHIENLLKKSIFQLSSGEKQKVAVASVYTAGVNVYVLDEPSANLDWAGTEQLRQLLKKLKEQGCTIVVSEHKLYYLRNLADRMVILQNGRIQKILDSSEIIHCSNDCLTANGLRQLDLKQIEPSSGTVSKTDHAPVSIRAENLSFKYPREQPLWSNVSFSAVSGDIVGIVGKNGTGKSTLIRVLMGLEKPQSGKINLCGRYASRQQRRKKSFYVMQDVDYQFFAGSVLEEMLSGHEKELDAPKKAKEILKSFSLGIYADAHPSTLSGGQKQRLSIALSCMCDMPFLYFDEPTSGLDAENMQLVRETIKAQAEKGCVAFIITHDYEFAASLFSSLLIVQDDHSINWIRPDQYHPSILSKLFELEEF</sequence>
<dbReference type="Gene3D" id="3.40.50.300">
    <property type="entry name" value="P-loop containing nucleotide triphosphate hydrolases"/>
    <property type="match status" value="2"/>
</dbReference>
<dbReference type="CDD" id="cd03225">
    <property type="entry name" value="ABC_cobalt_CbiO_domain1"/>
    <property type="match status" value="1"/>
</dbReference>
<dbReference type="GO" id="GO:0005524">
    <property type="term" value="F:ATP binding"/>
    <property type="evidence" value="ECO:0007669"/>
    <property type="project" value="UniProtKB-KW"/>
</dbReference>
<proteinExistence type="inferred from homology"/>
<keyword evidence="4" id="KW-1003">Cell membrane</keyword>
<evidence type="ECO:0000256" key="5">
    <source>
        <dbReference type="ARBA" id="ARBA00022737"/>
    </source>
</evidence>
<evidence type="ECO:0000256" key="2">
    <source>
        <dbReference type="ARBA" id="ARBA00005417"/>
    </source>
</evidence>
<organism evidence="13 14">
    <name type="scientific">Clostridium innocuum</name>
    <dbReference type="NCBI Taxonomy" id="1522"/>
    <lineage>
        <taxon>Bacteria</taxon>
        <taxon>Bacillati</taxon>
        <taxon>Bacillota</taxon>
        <taxon>Clostridia</taxon>
        <taxon>Eubacteriales</taxon>
        <taxon>Clostridiaceae</taxon>
        <taxon>Clostridium</taxon>
    </lineage>
</organism>
<feature type="domain" description="ABC transporter" evidence="11">
    <location>
        <begin position="8"/>
        <end position="247"/>
    </location>
</feature>
<keyword evidence="9" id="KW-0472">Membrane</keyword>
<dbReference type="Proteomes" id="UP000503330">
    <property type="component" value="Chromosome"/>
</dbReference>
<keyword evidence="7 13" id="KW-0067">ATP-binding</keyword>
<dbReference type="Pfam" id="PF00005">
    <property type="entry name" value="ABC_tran"/>
    <property type="match status" value="2"/>
</dbReference>
<dbReference type="GO" id="GO:0042626">
    <property type="term" value="F:ATPase-coupled transmembrane transporter activity"/>
    <property type="evidence" value="ECO:0007669"/>
    <property type="project" value="TreeGrafter"/>
</dbReference>
<dbReference type="PANTHER" id="PTHR43553:SF23">
    <property type="entry name" value="ABC TRANSPORTER ATP-BINDING COMPONENT"/>
    <property type="match status" value="1"/>
</dbReference>
<dbReference type="InterPro" id="IPR027417">
    <property type="entry name" value="P-loop_NTPase"/>
</dbReference>
<evidence type="ECO:0000256" key="3">
    <source>
        <dbReference type="ARBA" id="ARBA00022448"/>
    </source>
</evidence>
<gene>
    <name evidence="13" type="ORF">G4D54_04595</name>
    <name evidence="12" type="ORF">GT664_13925</name>
</gene>
<protein>
    <submittedName>
        <fullName evidence="13">ABC transporter ATP-binding protein</fullName>
    </submittedName>
    <submittedName>
        <fullName evidence="12">ATP-binding cassette domain-containing protein</fullName>
    </submittedName>
</protein>
<evidence type="ECO:0000313" key="13">
    <source>
        <dbReference type="EMBL" id="QJA01752.1"/>
    </source>
</evidence>
<feature type="domain" description="ABC transporter" evidence="11">
    <location>
        <begin position="272"/>
        <end position="498"/>
    </location>
</feature>
<dbReference type="SUPFAM" id="SSF52540">
    <property type="entry name" value="P-loop containing nucleoside triphosphate hydrolases"/>
    <property type="match status" value="2"/>
</dbReference>
<dbReference type="EMBL" id="CP048838">
    <property type="protein sequence ID" value="QJA01752.1"/>
    <property type="molecule type" value="Genomic_DNA"/>
</dbReference>
<evidence type="ECO:0000256" key="6">
    <source>
        <dbReference type="ARBA" id="ARBA00022741"/>
    </source>
</evidence>
<dbReference type="AlphaFoldDB" id="A0AAP9MDI1"/>
<keyword evidence="8" id="KW-1278">Translocase</keyword>
<dbReference type="GO" id="GO:0043190">
    <property type="term" value="C:ATP-binding cassette (ABC) transporter complex"/>
    <property type="evidence" value="ECO:0007669"/>
    <property type="project" value="TreeGrafter"/>
</dbReference>
<evidence type="ECO:0000259" key="11">
    <source>
        <dbReference type="PROSITE" id="PS50893"/>
    </source>
</evidence>
<dbReference type="RefSeq" id="WP_142691965.1">
    <property type="nucleotide sequence ID" value="NZ_BAAACC010000030.1"/>
</dbReference>
<evidence type="ECO:0000256" key="1">
    <source>
        <dbReference type="ARBA" id="ARBA00004202"/>
    </source>
</evidence>
<dbReference type="GeneID" id="61924790"/>
<accession>A0AAP9MDI1</accession>
<dbReference type="InterPro" id="IPR017871">
    <property type="entry name" value="ABC_transporter-like_CS"/>
</dbReference>
<evidence type="ECO:0000313" key="12">
    <source>
        <dbReference type="EMBL" id="MZH56816.1"/>
    </source>
</evidence>
<keyword evidence="6" id="KW-0547">Nucleotide-binding</keyword>
<dbReference type="InterPro" id="IPR003439">
    <property type="entry name" value="ABC_transporter-like_ATP-bd"/>
</dbReference>
<reference evidence="12" key="1">
    <citation type="journal article" date="2019" name="Nat. Med.">
        <title>A library of human gut bacterial isolates paired with longitudinal multiomics data enables mechanistic microbiome research.</title>
        <authorList>
            <person name="Poyet M."/>
            <person name="Groussin M."/>
            <person name="Gibbons S.M."/>
            <person name="Avila-Pacheco J."/>
            <person name="Jiang X."/>
            <person name="Kearney S.M."/>
            <person name="Perrotta A.R."/>
            <person name="Berdy B."/>
            <person name="Zhao S."/>
            <person name="Lieberman T.D."/>
            <person name="Swanson P.K."/>
            <person name="Smith M."/>
            <person name="Roesemann S."/>
            <person name="Alexander J.E."/>
            <person name="Rich S.A."/>
            <person name="Livny J."/>
            <person name="Vlamakis H."/>
            <person name="Clish C."/>
            <person name="Bullock K."/>
            <person name="Deik A."/>
            <person name="Scott J."/>
            <person name="Pierce K.A."/>
            <person name="Xavier R.J."/>
            <person name="Alm E.J."/>
        </authorList>
    </citation>
    <scope>NUCLEOTIDE SEQUENCE</scope>
    <source>
        <strain evidence="12">BIOML-A12</strain>
    </source>
</reference>
<dbReference type="InterPro" id="IPR003593">
    <property type="entry name" value="AAA+_ATPase"/>
</dbReference>
<evidence type="ECO:0000256" key="7">
    <source>
        <dbReference type="ARBA" id="ARBA00022840"/>
    </source>
</evidence>
<keyword evidence="3" id="KW-0813">Transport</keyword>
<name>A0AAP9MDI1_CLOIN</name>
<dbReference type="GO" id="GO:0016887">
    <property type="term" value="F:ATP hydrolysis activity"/>
    <property type="evidence" value="ECO:0007669"/>
    <property type="project" value="InterPro"/>
</dbReference>
<dbReference type="Proteomes" id="UP000604383">
    <property type="component" value="Unassembled WGS sequence"/>
</dbReference>
<dbReference type="InterPro" id="IPR050095">
    <property type="entry name" value="ECF_ABC_transporter_ATP-bd"/>
</dbReference>
<dbReference type="SMART" id="SM00382">
    <property type="entry name" value="AAA"/>
    <property type="match status" value="2"/>
</dbReference>
<dbReference type="PANTHER" id="PTHR43553">
    <property type="entry name" value="HEAVY METAL TRANSPORTER"/>
    <property type="match status" value="1"/>
</dbReference>
<comment type="subcellular location">
    <subcellularLocation>
        <location evidence="1">Cell membrane</location>
        <topology evidence="1">Peripheral membrane protein</topology>
    </subcellularLocation>
</comment>
<dbReference type="EMBL" id="WWTN01000024">
    <property type="protein sequence ID" value="MZH56816.1"/>
    <property type="molecule type" value="Genomic_DNA"/>
</dbReference>
<evidence type="ECO:0000256" key="8">
    <source>
        <dbReference type="ARBA" id="ARBA00022967"/>
    </source>
</evidence>
<reference evidence="13 14" key="2">
    <citation type="submission" date="2020-02" db="EMBL/GenBank/DDBJ databases">
        <authorList>
            <person name="Kociolek L.K."/>
            <person name="Ozer E.A."/>
        </authorList>
    </citation>
    <scope>NUCLEOTIDE SEQUENCE [LARGE SCALE GENOMIC DNA]</scope>
    <source>
        <strain evidence="13 14">ATCC 14501</strain>
    </source>
</reference>
<evidence type="ECO:0000256" key="10">
    <source>
        <dbReference type="ARBA" id="ARBA00025157"/>
    </source>
</evidence>
<evidence type="ECO:0000256" key="9">
    <source>
        <dbReference type="ARBA" id="ARBA00023136"/>
    </source>
</evidence>